<dbReference type="InterPro" id="IPR013694">
    <property type="entry name" value="VIT"/>
</dbReference>
<dbReference type="OrthoDB" id="1729737at2759"/>
<dbReference type="STRING" id="1284197.S8CDJ4"/>
<evidence type="ECO:0008006" key="6">
    <source>
        <dbReference type="Google" id="ProtNLM"/>
    </source>
</evidence>
<dbReference type="SMART" id="SM00327">
    <property type="entry name" value="VWA"/>
    <property type="match status" value="1"/>
</dbReference>
<reference evidence="5" key="2">
    <citation type="submission" date="2013-04" db="EMBL/GenBank/DDBJ databases">
        <title>Genomic mechanisms accounting for the adaptation to parasitism in nematode-trapping fungi.</title>
        <authorList>
            <person name="Ahren D.G."/>
        </authorList>
    </citation>
    <scope>NUCLEOTIDE SEQUENCE [LARGE SCALE GENOMIC DNA]</scope>
    <source>
        <strain evidence="5">CBS 200.50</strain>
    </source>
</reference>
<dbReference type="EMBL" id="AQGS01000003">
    <property type="protein sequence ID" value="EPS45772.1"/>
    <property type="molecule type" value="Genomic_DNA"/>
</dbReference>
<feature type="region of interest" description="Disordered" evidence="1">
    <location>
        <begin position="949"/>
        <end position="977"/>
    </location>
</feature>
<gene>
    <name evidence="4" type="ORF">H072_231</name>
</gene>
<dbReference type="SUPFAM" id="SSF53300">
    <property type="entry name" value="vWA-like"/>
    <property type="match status" value="1"/>
</dbReference>
<feature type="region of interest" description="Disordered" evidence="1">
    <location>
        <begin position="1121"/>
        <end position="1141"/>
    </location>
</feature>
<feature type="region of interest" description="Disordered" evidence="1">
    <location>
        <begin position="1407"/>
        <end position="1435"/>
    </location>
</feature>
<evidence type="ECO:0000313" key="4">
    <source>
        <dbReference type="EMBL" id="EPS45772.1"/>
    </source>
</evidence>
<feature type="domain" description="VIT" evidence="3">
    <location>
        <begin position="88"/>
        <end position="218"/>
    </location>
</feature>
<dbReference type="PROSITE" id="PS50234">
    <property type="entry name" value="VWFA"/>
    <property type="match status" value="1"/>
</dbReference>
<protein>
    <recommendedName>
        <fullName evidence="6">VWFA domain-containing protein</fullName>
    </recommendedName>
</protein>
<reference evidence="4 5" key="1">
    <citation type="journal article" date="2013" name="PLoS Genet.">
        <title>Genomic mechanisms accounting for the adaptation to parasitism in nematode-trapping fungi.</title>
        <authorList>
            <person name="Meerupati T."/>
            <person name="Andersson K.M."/>
            <person name="Friman E."/>
            <person name="Kumar D."/>
            <person name="Tunlid A."/>
            <person name="Ahren D."/>
        </authorList>
    </citation>
    <scope>NUCLEOTIDE SEQUENCE [LARGE SCALE GENOMIC DNA]</scope>
    <source>
        <strain evidence="4 5">CBS 200.50</strain>
    </source>
</reference>
<feature type="compositionally biased region" description="Acidic residues" evidence="1">
    <location>
        <begin position="809"/>
        <end position="824"/>
    </location>
</feature>
<dbReference type="Gene3D" id="3.40.50.410">
    <property type="entry name" value="von Willebrand factor, type A domain"/>
    <property type="match status" value="1"/>
</dbReference>
<dbReference type="InterPro" id="IPR002035">
    <property type="entry name" value="VWF_A"/>
</dbReference>
<evidence type="ECO:0000259" key="2">
    <source>
        <dbReference type="PROSITE" id="PS50234"/>
    </source>
</evidence>
<keyword evidence="5" id="KW-1185">Reference proteome</keyword>
<feature type="compositionally biased region" description="Low complexity" evidence="1">
    <location>
        <begin position="965"/>
        <end position="977"/>
    </location>
</feature>
<dbReference type="InterPro" id="IPR036465">
    <property type="entry name" value="vWFA_dom_sf"/>
</dbReference>
<sequence>MYLHKIRLNRGPGISWKYDPREPLPPWVSQLPEDSHKYPGRGSNFQTFAAHHATDREPYYGGPRRGELQDAEAATFSVPEYQPPPPPPPQYTPPQVPRKGFLPPLHASINARIINDTAKVSVTHLFLNENDHVIPKASYTFPLPPGCTVSEFVCRLGKDKILKGKVESKKKAVETFNNAVRQYRSAGLLEKQNDEIFTTTLGNIPAHCRLKVEISFIVLLPYNFEEGNGLTTFRLPVYIAPRFGTPPPGVAEALGESTKLNSLSIDIDVLAPENILSIESATHDVAIEMGAGERVCQTWEEFLQAEQKENGKSAHVRLGQTLSHLDRDFELRIKTKPEASLEEPQAFVETHPEFPNHKAVMLTIPPEFLLREIPGEKTVSNGEIIFLADRSGSMSDKIAPLKSAMEFFLKGIPKERHFNIFSFGSKYESLWDESNAYTSGNLEEALEHVRSDFRSNMGGTYLLPALKAVVAAKGNFQSVDIITLTDGEVWNLEDTLDYVEEIAKKTEGRVRFFCLGIGNAVSHALVEGIAKRGGGYSEIIPLAREGGWESRVVATLSAALKPHVSVVDIKLDNQKDWDTQDATSESDQKGNYLVQSCKMMQCPARGLDSSPFMRNRIFMLFESLDPKYPLSGINFIITKPGRDPVTKWVPIKHLKLPDSTIHRLAARALMEGLGRGECHMNFNDDGATISARERRGLLKGEGERLGCKWSLVSEWTSFVAVEEQFEAKDASRDAFIDEDNFVETTFKDDSDLLLAPRGTQTAGTASIEASTENTIESAPAKKIADDDFVAAEEVDLVMPMSGMAPTILDGDDSDASSDFAEETGSDWSSSNERLDSLLVKLKSSHGGRRARARERASTAQQNKPSSYYASNSSKPPGQFRATSYASSSLSVPIGEGIPTRALVDSLPPSSPPSRSGPDVEKQKYLINTKRERLSALKAQRCLRIVNQSIGGRSGRSTGGAEENSIDGSSSNESSDGLSIAEDLDSERFTSDAHKHRKAPSKRRSAIIRCFPNSISGDDSDFIPHDSEIGYSEENTTEKRGTEIQATLSGVVAVQSRSRARLREDDFDARISAPATEYDDISVKEWSRRRNCASARDSDTESRAKILLDSLINVELPSVQRPKASGSNVVSDHVGQPKSFKARQSGPLPEIFSFCESSKSVDLNSLVPSRSAYSMENTLPSQNEERSRDSTRQLEAALKARSALYDVANTAPIIVGPVSEEKCQQMFVTRLLAFQKFDGEFGIPSAEIANFLGLDFSDAIKKISTGIETDCGLWDTAELPQIALAVAIVALLEAHLPSQKTLWMLMVEKAKDFIRTYVVDVDPVIDNAKATIKDIQFYLGPTGSVVKKPEPVVEPAADSQDRTTSDQTAGKNPPTADSFSVANQVITAGEATGAPLKTLESDIKLDSIPRSETETLENENSKPTAVSFSGVASVEG</sequence>
<dbReference type="Proteomes" id="UP000015100">
    <property type="component" value="Unassembled WGS sequence"/>
</dbReference>
<feature type="region of interest" description="Disordered" evidence="1">
    <location>
        <begin position="900"/>
        <end position="924"/>
    </location>
</feature>
<accession>S8CDJ4</accession>
<feature type="compositionally biased region" description="Polar residues" evidence="1">
    <location>
        <begin position="857"/>
        <end position="883"/>
    </location>
</feature>
<dbReference type="PANTHER" id="PTHR45737:SF6">
    <property type="entry name" value="VON WILLEBRAND FACTOR A DOMAIN-CONTAINING PROTEIN 5A"/>
    <property type="match status" value="1"/>
</dbReference>
<dbReference type="HOGENOM" id="CLU_003826_1_0_1"/>
<dbReference type="Pfam" id="PF08487">
    <property type="entry name" value="VIT"/>
    <property type="match status" value="1"/>
</dbReference>
<comment type="caution">
    <text evidence="4">The sequence shown here is derived from an EMBL/GenBank/DDBJ whole genome shotgun (WGS) entry which is preliminary data.</text>
</comment>
<evidence type="ECO:0000313" key="5">
    <source>
        <dbReference type="Proteomes" id="UP000015100"/>
    </source>
</evidence>
<evidence type="ECO:0000256" key="1">
    <source>
        <dbReference type="SAM" id="MobiDB-lite"/>
    </source>
</evidence>
<organism evidence="4 5">
    <name type="scientific">Dactylellina haptotyla (strain CBS 200.50)</name>
    <name type="common">Nematode-trapping fungus</name>
    <name type="synonym">Monacrosporium haptotylum</name>
    <dbReference type="NCBI Taxonomy" id="1284197"/>
    <lineage>
        <taxon>Eukaryota</taxon>
        <taxon>Fungi</taxon>
        <taxon>Dikarya</taxon>
        <taxon>Ascomycota</taxon>
        <taxon>Pezizomycotina</taxon>
        <taxon>Orbiliomycetes</taxon>
        <taxon>Orbiliales</taxon>
        <taxon>Orbiliaceae</taxon>
        <taxon>Dactylellina</taxon>
    </lineage>
</organism>
<name>S8CDJ4_DACHA</name>
<feature type="compositionally biased region" description="Polar residues" evidence="1">
    <location>
        <begin position="1364"/>
        <end position="1379"/>
    </location>
</feature>
<evidence type="ECO:0000259" key="3">
    <source>
        <dbReference type="PROSITE" id="PS51468"/>
    </source>
</evidence>
<feature type="region of interest" description="Disordered" evidence="1">
    <location>
        <begin position="802"/>
        <end position="883"/>
    </location>
</feature>
<feature type="region of interest" description="Disordered" evidence="1">
    <location>
        <begin position="1347"/>
        <end position="1379"/>
    </location>
</feature>
<dbReference type="PANTHER" id="PTHR45737">
    <property type="entry name" value="VON WILLEBRAND FACTOR A DOMAIN-CONTAINING PROTEIN 5A"/>
    <property type="match status" value="1"/>
</dbReference>
<feature type="compositionally biased region" description="Basic residues" evidence="1">
    <location>
        <begin position="842"/>
        <end position="852"/>
    </location>
</feature>
<dbReference type="PROSITE" id="PS51468">
    <property type="entry name" value="VIT"/>
    <property type="match status" value="1"/>
</dbReference>
<proteinExistence type="predicted"/>
<dbReference type="Pfam" id="PF13768">
    <property type="entry name" value="VWA_3"/>
    <property type="match status" value="1"/>
</dbReference>
<dbReference type="eggNOG" id="KOG1037">
    <property type="taxonomic scope" value="Eukaryota"/>
</dbReference>
<feature type="domain" description="VWFA" evidence="2">
    <location>
        <begin position="383"/>
        <end position="556"/>
    </location>
</feature>